<feature type="domain" description="Endonuclease/exonuclease/phosphatase" evidence="2">
    <location>
        <begin position="99"/>
        <end position="301"/>
    </location>
</feature>
<dbReference type="AlphaFoldDB" id="A0A2N5ZC72"/>
<dbReference type="InterPro" id="IPR005135">
    <property type="entry name" value="Endo/exonuclease/phosphatase"/>
</dbReference>
<dbReference type="EMBL" id="PKTG01000120">
    <property type="protein sequence ID" value="PLX16266.1"/>
    <property type="molecule type" value="Genomic_DNA"/>
</dbReference>
<feature type="transmembrane region" description="Helical" evidence="1">
    <location>
        <begin position="61"/>
        <end position="81"/>
    </location>
</feature>
<sequence length="310" mass="36292">MKKNIILKLLLIPLISANVFTIISLLSGFNYYADIICNFAFQFFIIQFICLLFTSNKYKKTALISLFIMLLNLYQIIPLYFSHDNFTEDSKKNSLSIIQLNIYRDNKDYPSVKRLLDKYKPDIFLINELCPDAATYFSKELTDYKLKKLIPRNDFFGVGIFSKIDIKVKDLYLKKTSTPIINADFKFDNNDYSIYFTHLASPETKTMFDNRTAQLQELTHIVKTNNNRIIIAGDFNLTSYSSYFKRFIKNTSLKYSRKGFGLQNSWPTFTPIFRICLDHFFISPEIKVLDRKVLEPIGSDHFPVLLYLSK</sequence>
<evidence type="ECO:0000313" key="4">
    <source>
        <dbReference type="Proteomes" id="UP000234857"/>
    </source>
</evidence>
<gene>
    <name evidence="3" type="ORF">C0601_10665</name>
</gene>
<dbReference type="Pfam" id="PF03372">
    <property type="entry name" value="Exo_endo_phos"/>
    <property type="match status" value="1"/>
</dbReference>
<dbReference type="SUPFAM" id="SSF56219">
    <property type="entry name" value="DNase I-like"/>
    <property type="match status" value="1"/>
</dbReference>
<dbReference type="InterPro" id="IPR036691">
    <property type="entry name" value="Endo/exonu/phosph_ase_sf"/>
</dbReference>
<name>A0A2N5ZC72_MUIH1</name>
<feature type="transmembrane region" description="Helical" evidence="1">
    <location>
        <begin position="32"/>
        <end position="54"/>
    </location>
</feature>
<protein>
    <recommendedName>
        <fullName evidence="2">Endonuclease/exonuclease/phosphatase domain-containing protein</fullName>
    </recommendedName>
</protein>
<feature type="transmembrane region" description="Helical" evidence="1">
    <location>
        <begin position="7"/>
        <end position="26"/>
    </location>
</feature>
<organism evidence="3 4">
    <name type="scientific">Muiribacterium halophilum</name>
    <dbReference type="NCBI Taxonomy" id="2053465"/>
    <lineage>
        <taxon>Bacteria</taxon>
        <taxon>Candidatus Muiribacteriota</taxon>
        <taxon>Candidatus Muiribacteriia</taxon>
        <taxon>Candidatus Muiribacteriales</taxon>
        <taxon>Candidatus Muiribacteriaceae</taxon>
        <taxon>Candidatus Muiribacterium</taxon>
    </lineage>
</organism>
<evidence type="ECO:0000259" key="2">
    <source>
        <dbReference type="Pfam" id="PF03372"/>
    </source>
</evidence>
<accession>A0A2N5ZC72</accession>
<evidence type="ECO:0000313" key="3">
    <source>
        <dbReference type="EMBL" id="PLX16266.1"/>
    </source>
</evidence>
<reference evidence="3 4" key="1">
    <citation type="submission" date="2017-11" db="EMBL/GenBank/DDBJ databases">
        <title>Genome-resolved metagenomics identifies genetic mobility, metabolic interactions, and unexpected diversity in perchlorate-reducing communities.</title>
        <authorList>
            <person name="Barnum T.P."/>
            <person name="Figueroa I.A."/>
            <person name="Carlstrom C.I."/>
            <person name="Lucas L.N."/>
            <person name="Engelbrektson A.L."/>
            <person name="Coates J.D."/>
        </authorList>
    </citation>
    <scope>NUCLEOTIDE SEQUENCE [LARGE SCALE GENOMIC DNA]</scope>
    <source>
        <strain evidence="3">BM706</strain>
    </source>
</reference>
<proteinExistence type="predicted"/>
<comment type="caution">
    <text evidence="3">The sequence shown here is derived from an EMBL/GenBank/DDBJ whole genome shotgun (WGS) entry which is preliminary data.</text>
</comment>
<dbReference type="Proteomes" id="UP000234857">
    <property type="component" value="Unassembled WGS sequence"/>
</dbReference>
<dbReference type="Gene3D" id="3.60.10.10">
    <property type="entry name" value="Endonuclease/exonuclease/phosphatase"/>
    <property type="match status" value="1"/>
</dbReference>
<evidence type="ECO:0000256" key="1">
    <source>
        <dbReference type="SAM" id="Phobius"/>
    </source>
</evidence>
<keyword evidence="1" id="KW-0472">Membrane</keyword>
<keyword evidence="1" id="KW-0812">Transmembrane</keyword>
<keyword evidence="1" id="KW-1133">Transmembrane helix</keyword>
<dbReference type="GO" id="GO:0003824">
    <property type="term" value="F:catalytic activity"/>
    <property type="evidence" value="ECO:0007669"/>
    <property type="project" value="InterPro"/>
</dbReference>